<dbReference type="InterPro" id="IPR011990">
    <property type="entry name" value="TPR-like_helical_dom_sf"/>
</dbReference>
<feature type="compositionally biased region" description="Low complexity" evidence="1">
    <location>
        <begin position="1"/>
        <end position="14"/>
    </location>
</feature>
<organism evidence="3 4">
    <name type="scientific">Novosphingobium ovatum</name>
    <dbReference type="NCBI Taxonomy" id="1908523"/>
    <lineage>
        <taxon>Bacteria</taxon>
        <taxon>Pseudomonadati</taxon>
        <taxon>Pseudomonadota</taxon>
        <taxon>Alphaproteobacteria</taxon>
        <taxon>Sphingomonadales</taxon>
        <taxon>Sphingomonadaceae</taxon>
        <taxon>Novosphingobium</taxon>
    </lineage>
</organism>
<dbReference type="Gene3D" id="1.25.40.10">
    <property type="entry name" value="Tetratricopeptide repeat domain"/>
    <property type="match status" value="1"/>
</dbReference>
<dbReference type="Proteomes" id="UP000753724">
    <property type="component" value="Unassembled WGS sequence"/>
</dbReference>
<evidence type="ECO:0000313" key="3">
    <source>
        <dbReference type="EMBL" id="NBC37917.1"/>
    </source>
</evidence>
<sequence length="435" mass="46933">MNASPADAPASAPVAAPPPPAPARDLSPAQLFAFADAARDRGDYATAQIAYRALASNPNPDLRNEARFRLALMLADRQHQLREAAVELRRILDDKPDAARVRLELARIQALRGNVGAAQRELRAAQAGGLPPQVERMVRFYAAALHARKPLGGSLEIAFAPDSNINRATRSDTLGTVLGNFTLDDAAKAKSGLGLAVRGQTYARLPLSAKANLTARLNGQASLYRDPAFNDILGGIQIGPELMLGADRLTLSAGPTWRWYGPAPYSFTLGGNASYQHPLGTKAQLRVDAGLSHTVNDRNPLQTGNSYSLAAGYDRAFSARLGGGVQANVIRTTARDSGFADVSFGGALFAFREIGRTTVVLNAGYNRLEADARLLLYPRRRSDDRFTAQASLAWRGLQWKGISPIARLRWERNRSTVEIYGYNRVSGEIGLTSAF</sequence>
<feature type="domain" description="Surface lipoprotein assembly modifier C-terminal" evidence="2">
    <location>
        <begin position="155"/>
        <end position="424"/>
    </location>
</feature>
<keyword evidence="4" id="KW-1185">Reference proteome</keyword>
<protein>
    <submittedName>
        <fullName evidence="3">DUF560 domain-containing protein</fullName>
    </submittedName>
</protein>
<evidence type="ECO:0000256" key="1">
    <source>
        <dbReference type="SAM" id="MobiDB-lite"/>
    </source>
</evidence>
<comment type="caution">
    <text evidence="3">The sequence shown here is derived from an EMBL/GenBank/DDBJ whole genome shotgun (WGS) entry which is preliminary data.</text>
</comment>
<dbReference type="InterPro" id="IPR007655">
    <property type="entry name" value="Slam_C"/>
</dbReference>
<reference evidence="4" key="1">
    <citation type="submission" date="2020-01" db="EMBL/GenBank/DDBJ databases">
        <title>Sphingomonas sp. strain CSW-10.</title>
        <authorList>
            <person name="Chen W.-M."/>
        </authorList>
    </citation>
    <scope>NUCLEOTIDE SEQUENCE [LARGE SCALE GENOMIC DNA]</scope>
    <source>
        <strain evidence="4">FSY-8</strain>
    </source>
</reference>
<dbReference type="RefSeq" id="WP_161720446.1">
    <property type="nucleotide sequence ID" value="NZ_JAAAPO010000007.1"/>
</dbReference>
<dbReference type="Pfam" id="PF04575">
    <property type="entry name" value="SlipAM"/>
    <property type="match status" value="1"/>
</dbReference>
<dbReference type="EMBL" id="JAAAPO010000007">
    <property type="protein sequence ID" value="NBC37917.1"/>
    <property type="molecule type" value="Genomic_DNA"/>
</dbReference>
<accession>A0ABW9XH82</accession>
<proteinExistence type="predicted"/>
<evidence type="ECO:0000259" key="2">
    <source>
        <dbReference type="Pfam" id="PF04575"/>
    </source>
</evidence>
<evidence type="ECO:0000313" key="4">
    <source>
        <dbReference type="Proteomes" id="UP000753724"/>
    </source>
</evidence>
<dbReference type="SUPFAM" id="SSF48452">
    <property type="entry name" value="TPR-like"/>
    <property type="match status" value="1"/>
</dbReference>
<name>A0ABW9XH82_9SPHN</name>
<gene>
    <name evidence="3" type="ORF">GTZ99_15285</name>
</gene>
<feature type="region of interest" description="Disordered" evidence="1">
    <location>
        <begin position="1"/>
        <end position="27"/>
    </location>
</feature>